<dbReference type="PROSITE" id="PS00018">
    <property type="entry name" value="EF_HAND_1"/>
    <property type="match status" value="3"/>
</dbReference>
<evidence type="ECO:0000256" key="1">
    <source>
        <dbReference type="ARBA" id="ARBA00022723"/>
    </source>
</evidence>
<dbReference type="AlphaFoldDB" id="A0A1Y5RUX6"/>
<accession>A0A1Y5RUX6</accession>
<dbReference type="Gene3D" id="1.10.238.10">
    <property type="entry name" value="EF-hand"/>
    <property type="match status" value="2"/>
</dbReference>
<evidence type="ECO:0000256" key="3">
    <source>
        <dbReference type="SAM" id="MobiDB-lite"/>
    </source>
</evidence>
<keyword evidence="1" id="KW-0479">Metal-binding</keyword>
<feature type="signal peptide" evidence="4">
    <location>
        <begin position="1"/>
        <end position="20"/>
    </location>
</feature>
<protein>
    <submittedName>
        <fullName evidence="6">EF hand</fullName>
    </submittedName>
</protein>
<feature type="domain" description="EF-hand" evidence="5">
    <location>
        <begin position="128"/>
        <end position="163"/>
    </location>
</feature>
<dbReference type="GO" id="GO:0005509">
    <property type="term" value="F:calcium ion binding"/>
    <property type="evidence" value="ECO:0007669"/>
    <property type="project" value="InterPro"/>
</dbReference>
<keyword evidence="7" id="KW-1185">Reference proteome</keyword>
<dbReference type="RefSeq" id="WP_085863374.1">
    <property type="nucleotide sequence ID" value="NZ_FWFT01000001.1"/>
</dbReference>
<proteinExistence type="predicted"/>
<dbReference type="EMBL" id="FWFT01000001">
    <property type="protein sequence ID" value="SLN23280.1"/>
    <property type="molecule type" value="Genomic_DNA"/>
</dbReference>
<dbReference type="PANTHER" id="PTHR10827">
    <property type="entry name" value="RETICULOCALBIN"/>
    <property type="match status" value="1"/>
</dbReference>
<feature type="compositionally biased region" description="Basic and acidic residues" evidence="3">
    <location>
        <begin position="119"/>
        <end position="142"/>
    </location>
</feature>
<dbReference type="OrthoDB" id="5470953at2"/>
<feature type="domain" description="EF-hand" evidence="5">
    <location>
        <begin position="54"/>
        <end position="89"/>
    </location>
</feature>
<dbReference type="Proteomes" id="UP000193623">
    <property type="component" value="Unassembled WGS sequence"/>
</dbReference>
<gene>
    <name evidence="6" type="ORF">PSJ8397_00980</name>
</gene>
<reference evidence="6 7" key="1">
    <citation type="submission" date="2017-03" db="EMBL/GenBank/DDBJ databases">
        <authorList>
            <person name="Afonso C.L."/>
            <person name="Miller P.J."/>
            <person name="Scott M.A."/>
            <person name="Spackman E."/>
            <person name="Goraichik I."/>
            <person name="Dimitrov K.M."/>
            <person name="Suarez D.L."/>
            <person name="Swayne D.E."/>
        </authorList>
    </citation>
    <scope>NUCLEOTIDE SEQUENCE [LARGE SCALE GENOMIC DNA]</scope>
    <source>
        <strain evidence="6 7">CECT 8397</strain>
    </source>
</reference>
<feature type="region of interest" description="Disordered" evidence="3">
    <location>
        <begin position="117"/>
        <end position="149"/>
    </location>
</feature>
<evidence type="ECO:0000256" key="2">
    <source>
        <dbReference type="ARBA" id="ARBA00022737"/>
    </source>
</evidence>
<evidence type="ECO:0000313" key="7">
    <source>
        <dbReference type="Proteomes" id="UP000193623"/>
    </source>
</evidence>
<keyword evidence="2" id="KW-0677">Repeat</keyword>
<dbReference type="InterPro" id="IPR018247">
    <property type="entry name" value="EF_Hand_1_Ca_BS"/>
</dbReference>
<sequence length="169" mass="17994">MKTPLLIVTIAAGLTMAATAEARDGRGDRMSLPSFEQLDADASGGVTQAEVAAYIEAQAQARFAAADANGDGALSADEMLAQADSARAERLARRIADRIEKADTNGDGLLQQSEIQAARADRDGHGGRRGASPERMFERADANEDGSLSAEEFQLALERMQERGSRRDN</sequence>
<evidence type="ECO:0000256" key="4">
    <source>
        <dbReference type="SAM" id="SignalP"/>
    </source>
</evidence>
<name>A0A1Y5RUX6_9RHOB</name>
<dbReference type="PANTHER" id="PTHR10827:SF98">
    <property type="entry name" value="45 KDA CALCIUM-BINDING PROTEIN"/>
    <property type="match status" value="1"/>
</dbReference>
<evidence type="ECO:0000313" key="6">
    <source>
        <dbReference type="EMBL" id="SLN23280.1"/>
    </source>
</evidence>
<dbReference type="InterPro" id="IPR011992">
    <property type="entry name" value="EF-hand-dom_pair"/>
</dbReference>
<dbReference type="SUPFAM" id="SSF47473">
    <property type="entry name" value="EF-hand"/>
    <property type="match status" value="1"/>
</dbReference>
<feature type="chain" id="PRO_5010989055" evidence="4">
    <location>
        <begin position="21"/>
        <end position="169"/>
    </location>
</feature>
<dbReference type="SMART" id="SM00054">
    <property type="entry name" value="EFh"/>
    <property type="match status" value="3"/>
</dbReference>
<dbReference type="Pfam" id="PF13202">
    <property type="entry name" value="EF-hand_5"/>
    <property type="match status" value="3"/>
</dbReference>
<dbReference type="InterPro" id="IPR002048">
    <property type="entry name" value="EF_hand_dom"/>
</dbReference>
<keyword evidence="4" id="KW-0732">Signal</keyword>
<organism evidence="6 7">
    <name type="scientific">Pseudooctadecabacter jejudonensis</name>
    <dbReference type="NCBI Taxonomy" id="1391910"/>
    <lineage>
        <taxon>Bacteria</taxon>
        <taxon>Pseudomonadati</taxon>
        <taxon>Pseudomonadota</taxon>
        <taxon>Alphaproteobacteria</taxon>
        <taxon>Rhodobacterales</taxon>
        <taxon>Paracoccaceae</taxon>
        <taxon>Pseudooctadecabacter</taxon>
    </lineage>
</organism>
<evidence type="ECO:0000259" key="5">
    <source>
        <dbReference type="PROSITE" id="PS50222"/>
    </source>
</evidence>
<dbReference type="PROSITE" id="PS50222">
    <property type="entry name" value="EF_HAND_2"/>
    <property type="match status" value="2"/>
</dbReference>